<dbReference type="AlphaFoldDB" id="A0A084WQF2"/>
<dbReference type="Proteomes" id="UP000030765">
    <property type="component" value="Unassembled WGS sequence"/>
</dbReference>
<organism evidence="2">
    <name type="scientific">Anopheles sinensis</name>
    <name type="common">Mosquito</name>
    <dbReference type="NCBI Taxonomy" id="74873"/>
    <lineage>
        <taxon>Eukaryota</taxon>
        <taxon>Metazoa</taxon>
        <taxon>Ecdysozoa</taxon>
        <taxon>Arthropoda</taxon>
        <taxon>Hexapoda</taxon>
        <taxon>Insecta</taxon>
        <taxon>Pterygota</taxon>
        <taxon>Neoptera</taxon>
        <taxon>Endopterygota</taxon>
        <taxon>Diptera</taxon>
        <taxon>Nematocera</taxon>
        <taxon>Culicoidea</taxon>
        <taxon>Culicidae</taxon>
        <taxon>Anophelinae</taxon>
        <taxon>Anopheles</taxon>
    </lineage>
</organism>
<keyword evidence="4" id="KW-1185">Reference proteome</keyword>
<evidence type="ECO:0000256" key="1">
    <source>
        <dbReference type="SAM" id="MobiDB-lite"/>
    </source>
</evidence>
<accession>A0A084WQF2</accession>
<sequence length="70" mass="8022">MTHQITRSISLSHETVSRLLASKTNDQQTINRSDRNRKITSGRMPTKPTIVMPVRCTNIAIVLDRPYPKF</sequence>
<reference evidence="3" key="2">
    <citation type="submission" date="2020-05" db="UniProtKB">
        <authorList>
            <consortium name="EnsemblMetazoa"/>
        </authorList>
    </citation>
    <scope>IDENTIFICATION</scope>
</reference>
<reference evidence="2 4" key="1">
    <citation type="journal article" date="2014" name="BMC Genomics">
        <title>Genome sequence of Anopheles sinensis provides insight into genetics basis of mosquito competence for malaria parasites.</title>
        <authorList>
            <person name="Zhou D."/>
            <person name="Zhang D."/>
            <person name="Ding G."/>
            <person name="Shi L."/>
            <person name="Hou Q."/>
            <person name="Ye Y."/>
            <person name="Xu Y."/>
            <person name="Zhou H."/>
            <person name="Xiong C."/>
            <person name="Li S."/>
            <person name="Yu J."/>
            <person name="Hong S."/>
            <person name="Yu X."/>
            <person name="Zou P."/>
            <person name="Chen C."/>
            <person name="Chang X."/>
            <person name="Wang W."/>
            <person name="Lv Y."/>
            <person name="Sun Y."/>
            <person name="Ma L."/>
            <person name="Shen B."/>
            <person name="Zhu C."/>
        </authorList>
    </citation>
    <scope>NUCLEOTIDE SEQUENCE [LARGE SCALE GENOMIC DNA]</scope>
</reference>
<evidence type="ECO:0000313" key="3">
    <source>
        <dbReference type="EnsemblMetazoa" id="ASIC020691-PA"/>
    </source>
</evidence>
<evidence type="ECO:0000313" key="2">
    <source>
        <dbReference type="EMBL" id="KFB52446.1"/>
    </source>
</evidence>
<feature type="compositionally biased region" description="Polar residues" evidence="1">
    <location>
        <begin position="22"/>
        <end position="31"/>
    </location>
</feature>
<protein>
    <submittedName>
        <fullName evidence="2 3">Transcriptional regulator</fullName>
    </submittedName>
</protein>
<dbReference type="EMBL" id="ATLV01025585">
    <property type="status" value="NOT_ANNOTATED_CDS"/>
    <property type="molecule type" value="Genomic_DNA"/>
</dbReference>
<dbReference type="EMBL" id="KE525395">
    <property type="protein sequence ID" value="KFB52446.1"/>
    <property type="molecule type" value="Genomic_DNA"/>
</dbReference>
<name>A0A084WQF2_ANOSI</name>
<dbReference type="VEuPathDB" id="VectorBase:ASIC020691"/>
<evidence type="ECO:0000313" key="4">
    <source>
        <dbReference type="Proteomes" id="UP000030765"/>
    </source>
</evidence>
<dbReference type="EnsemblMetazoa" id="ASIC020691-RA">
    <property type="protein sequence ID" value="ASIC020691-PA"/>
    <property type="gene ID" value="ASIC020691"/>
</dbReference>
<proteinExistence type="predicted"/>
<gene>
    <name evidence="2" type="ORF">ZHAS_00020691</name>
</gene>
<feature type="region of interest" description="Disordered" evidence="1">
    <location>
        <begin position="20"/>
        <end position="46"/>
    </location>
</feature>